<sequence>MLASMEARIAEHVVTPIPPTSFAYYQEPLVYRAVMIRMRDDIPEEDMPPRRRFVLTAPPPGCDVAESSVVAAARPLRDQYDYVDTVEAGQGLIRSLGHDARTIARAPDRAEDVDYVRALQASEHRMMTSIEEVNLTVSYQAQIHRQESENFYTQLHDARTDRRDIRLEIDVVRGQRTTYEIELHEVRQAYLSSEARNRALLARLETLETHMSRMEWQRHRTEDDAVRQMMRTHVLEARA</sequence>
<dbReference type="Proteomes" id="UP001151760">
    <property type="component" value="Unassembled WGS sequence"/>
</dbReference>
<reference evidence="1" key="2">
    <citation type="submission" date="2022-01" db="EMBL/GenBank/DDBJ databases">
        <authorList>
            <person name="Yamashiro T."/>
            <person name="Shiraishi A."/>
            <person name="Satake H."/>
            <person name="Nakayama K."/>
        </authorList>
    </citation>
    <scope>NUCLEOTIDE SEQUENCE</scope>
</reference>
<protein>
    <submittedName>
        <fullName evidence="1">Uncharacterized protein</fullName>
    </submittedName>
</protein>
<gene>
    <name evidence="1" type="ORF">Tco_0655600</name>
</gene>
<comment type="caution">
    <text evidence="1">The sequence shown here is derived from an EMBL/GenBank/DDBJ whole genome shotgun (WGS) entry which is preliminary data.</text>
</comment>
<reference evidence="1" key="1">
    <citation type="journal article" date="2022" name="Int. J. Mol. Sci.">
        <title>Draft Genome of Tanacetum Coccineum: Genomic Comparison of Closely Related Tanacetum-Family Plants.</title>
        <authorList>
            <person name="Yamashiro T."/>
            <person name="Shiraishi A."/>
            <person name="Nakayama K."/>
            <person name="Satake H."/>
        </authorList>
    </citation>
    <scope>NUCLEOTIDE SEQUENCE</scope>
</reference>
<organism evidence="1 2">
    <name type="scientific">Tanacetum coccineum</name>
    <dbReference type="NCBI Taxonomy" id="301880"/>
    <lineage>
        <taxon>Eukaryota</taxon>
        <taxon>Viridiplantae</taxon>
        <taxon>Streptophyta</taxon>
        <taxon>Embryophyta</taxon>
        <taxon>Tracheophyta</taxon>
        <taxon>Spermatophyta</taxon>
        <taxon>Magnoliopsida</taxon>
        <taxon>eudicotyledons</taxon>
        <taxon>Gunneridae</taxon>
        <taxon>Pentapetalae</taxon>
        <taxon>asterids</taxon>
        <taxon>campanulids</taxon>
        <taxon>Asterales</taxon>
        <taxon>Asteraceae</taxon>
        <taxon>Asteroideae</taxon>
        <taxon>Anthemideae</taxon>
        <taxon>Anthemidinae</taxon>
        <taxon>Tanacetum</taxon>
    </lineage>
</organism>
<accession>A0ABQ4X6L5</accession>
<dbReference type="EMBL" id="BQNB010009246">
    <property type="protein sequence ID" value="GJS60816.1"/>
    <property type="molecule type" value="Genomic_DNA"/>
</dbReference>
<name>A0ABQ4X6L5_9ASTR</name>
<proteinExistence type="predicted"/>
<evidence type="ECO:0000313" key="2">
    <source>
        <dbReference type="Proteomes" id="UP001151760"/>
    </source>
</evidence>
<keyword evidence="2" id="KW-1185">Reference proteome</keyword>
<evidence type="ECO:0000313" key="1">
    <source>
        <dbReference type="EMBL" id="GJS60816.1"/>
    </source>
</evidence>